<gene>
    <name evidence="3" type="ORF">DM860_007133</name>
</gene>
<evidence type="ECO:0000256" key="1">
    <source>
        <dbReference type="SAM" id="MobiDB-lite"/>
    </source>
</evidence>
<name>A0A328EAC1_9ASTE</name>
<proteinExistence type="predicted"/>
<evidence type="ECO:0000256" key="2">
    <source>
        <dbReference type="SAM" id="Phobius"/>
    </source>
</evidence>
<organism evidence="3 4">
    <name type="scientific">Cuscuta australis</name>
    <dbReference type="NCBI Taxonomy" id="267555"/>
    <lineage>
        <taxon>Eukaryota</taxon>
        <taxon>Viridiplantae</taxon>
        <taxon>Streptophyta</taxon>
        <taxon>Embryophyta</taxon>
        <taxon>Tracheophyta</taxon>
        <taxon>Spermatophyta</taxon>
        <taxon>Magnoliopsida</taxon>
        <taxon>eudicotyledons</taxon>
        <taxon>Gunneridae</taxon>
        <taxon>Pentapetalae</taxon>
        <taxon>asterids</taxon>
        <taxon>lamiids</taxon>
        <taxon>Solanales</taxon>
        <taxon>Convolvulaceae</taxon>
        <taxon>Cuscuteae</taxon>
        <taxon>Cuscuta</taxon>
        <taxon>Cuscuta subgen. Grammica</taxon>
        <taxon>Cuscuta sect. Cleistogrammica</taxon>
    </lineage>
</organism>
<feature type="transmembrane region" description="Helical" evidence="2">
    <location>
        <begin position="98"/>
        <end position="120"/>
    </location>
</feature>
<dbReference type="PANTHER" id="PTHR36804">
    <property type="entry name" value="OSJNBA0013K16.11 PROTEIN"/>
    <property type="match status" value="1"/>
</dbReference>
<keyword evidence="2" id="KW-0812">Transmembrane</keyword>
<feature type="transmembrane region" description="Helical" evidence="2">
    <location>
        <begin position="60"/>
        <end position="78"/>
    </location>
</feature>
<evidence type="ECO:0000313" key="4">
    <source>
        <dbReference type="Proteomes" id="UP000249390"/>
    </source>
</evidence>
<dbReference type="PANTHER" id="PTHR36804:SF1">
    <property type="entry name" value="OS04G0585600 PROTEIN"/>
    <property type="match status" value="1"/>
</dbReference>
<sequence>MISLTASASPTLPSKALSLKPSLTPFLSSLHRIPLRRRRESVNLRRFGVGKCKAELVKDAPIALAIGACVLSSLVFPASPSPDEDESDSVIDSADARFAVMGIISFIPYFNWLSWVFSWLDTGKKRYAVYAIVYLAPYLRSNLSLSPEDSWLPIASILLCILHIQLEVSIENGDIQGLQFFSKTRKYISSLTRKADSSTFEEEITMDDHKNLPSAQWGDDKLKWTIRGKPSKDTMNLNNGSDDHTRKTR</sequence>
<dbReference type="EMBL" id="NQVE01000027">
    <property type="protein sequence ID" value="RAL53461.1"/>
    <property type="molecule type" value="Genomic_DNA"/>
</dbReference>
<reference evidence="3 4" key="1">
    <citation type="submission" date="2018-06" db="EMBL/GenBank/DDBJ databases">
        <title>The Genome of Cuscuta australis (Dodder) Provides Insight into the Evolution of Plant Parasitism.</title>
        <authorList>
            <person name="Liu H."/>
        </authorList>
    </citation>
    <scope>NUCLEOTIDE SEQUENCE [LARGE SCALE GENOMIC DNA]</scope>
    <source>
        <strain evidence="4">cv. Yunnan</strain>
        <tissue evidence="3">Vines</tissue>
    </source>
</reference>
<evidence type="ECO:0000313" key="3">
    <source>
        <dbReference type="EMBL" id="RAL53461.1"/>
    </source>
</evidence>
<dbReference type="Proteomes" id="UP000249390">
    <property type="component" value="Unassembled WGS sequence"/>
</dbReference>
<comment type="caution">
    <text evidence="3">The sequence shown here is derived from an EMBL/GenBank/DDBJ whole genome shotgun (WGS) entry which is preliminary data.</text>
</comment>
<feature type="region of interest" description="Disordered" evidence="1">
    <location>
        <begin position="226"/>
        <end position="249"/>
    </location>
</feature>
<keyword evidence="2" id="KW-1133">Transmembrane helix</keyword>
<keyword evidence="2" id="KW-0472">Membrane</keyword>
<dbReference type="AlphaFoldDB" id="A0A328EAC1"/>
<keyword evidence="4" id="KW-1185">Reference proteome</keyword>
<protein>
    <submittedName>
        <fullName evidence="3">Uncharacterized protein</fullName>
    </submittedName>
</protein>
<accession>A0A328EAC1</accession>